<dbReference type="EMBL" id="CP016231">
    <property type="protein sequence ID" value="ANP79307.1"/>
    <property type="molecule type" value="Genomic_DNA"/>
</dbReference>
<name>A0A1B1C3D5_9VIBR</name>
<protein>
    <submittedName>
        <fullName evidence="1">Uncharacterized protein</fullName>
    </submittedName>
</protein>
<accession>A0A1B1C3D5</accession>
<gene>
    <name evidence="1" type="ORF">A134_23115</name>
</gene>
<proteinExistence type="predicted"/>
<dbReference type="AlphaFoldDB" id="A0A1B1C3D5"/>
<reference evidence="1" key="1">
    <citation type="journal article" date="2012" name="Science">
        <title>Ecological populations of bacteria act as socially cohesive units of antibiotic production and resistance.</title>
        <authorList>
            <person name="Cordero O.X."/>
            <person name="Wildschutte H."/>
            <person name="Kirkup B."/>
            <person name="Proehl S."/>
            <person name="Ngo L."/>
            <person name="Hussain F."/>
            <person name="Le Roux F."/>
            <person name="Mincer T."/>
            <person name="Polz M.F."/>
        </authorList>
    </citation>
    <scope>NUCLEOTIDE SEQUENCE</scope>
    <source>
        <strain evidence="1">9CS106</strain>
    </source>
</reference>
<reference evidence="1" key="2">
    <citation type="submission" date="2016-06" db="EMBL/GenBank/DDBJ databases">
        <title>Adaptive Radiation by Waves of Gene Transfer Leads to Fine-Scale Resource Partitioning in Marine Microbes.</title>
        <authorList>
            <person name="Hehemann J.-H."/>
            <person name="Arevalo P."/>
            <person name="Datta M.S."/>
            <person name="Yu X."/>
            <person name="Corzett C.H."/>
            <person name="Henschel A."/>
            <person name="Preheim S.P."/>
            <person name="Timberlake S."/>
            <person name="Alm E.J."/>
            <person name="Polz M.F."/>
        </authorList>
    </citation>
    <scope>NUCLEOTIDE SEQUENCE</scope>
    <source>
        <strain evidence="1">9CS106</strain>
    </source>
</reference>
<sequence length="203" mass="22328">MAKVFNVEDLTLLKKMITERGDAARKAAALTVNQSAIFAMKESIKEITSSVNLKESYVQGHMAVAGKATPNSLKAEVYANERGTLLTRYPFNKTAQGVSVAINKGRGYREIPQAFMVKSLRGSNAQGIALRNTEALKLYEAVGGSSGAKKLSRLRAKAKSKPSGIHVLHSRSINQLFTSARDDINPELTSFMLREFMKNMDRF</sequence>
<organism evidence="1">
    <name type="scientific">Vibrio crassostreae 9CS106</name>
    <dbReference type="NCBI Taxonomy" id="1191300"/>
    <lineage>
        <taxon>Bacteria</taxon>
        <taxon>Pseudomonadati</taxon>
        <taxon>Pseudomonadota</taxon>
        <taxon>Gammaproteobacteria</taxon>
        <taxon>Vibrionales</taxon>
        <taxon>Vibrionaceae</taxon>
        <taxon>Vibrio</taxon>
    </lineage>
</organism>
<evidence type="ECO:0000313" key="1">
    <source>
        <dbReference type="EMBL" id="ANP79307.1"/>
    </source>
</evidence>